<organism evidence="13 14">
    <name type="scientific">Volvox africanus</name>
    <dbReference type="NCBI Taxonomy" id="51714"/>
    <lineage>
        <taxon>Eukaryota</taxon>
        <taxon>Viridiplantae</taxon>
        <taxon>Chlorophyta</taxon>
        <taxon>core chlorophytes</taxon>
        <taxon>Chlorophyceae</taxon>
        <taxon>CS clade</taxon>
        <taxon>Chlamydomonadales</taxon>
        <taxon>Volvocaceae</taxon>
        <taxon>Volvox</taxon>
    </lineage>
</organism>
<keyword evidence="4" id="KW-0489">Methyltransferase</keyword>
<evidence type="ECO:0000256" key="11">
    <source>
        <dbReference type="PROSITE-ProRule" id="PRU10016"/>
    </source>
</evidence>
<dbReference type="Gene3D" id="3.40.430.10">
    <property type="entry name" value="Dihydrofolate Reductase, subunit A"/>
    <property type="match status" value="1"/>
</dbReference>
<evidence type="ECO:0000256" key="3">
    <source>
        <dbReference type="ARBA" id="ARBA00011947"/>
    </source>
</evidence>
<evidence type="ECO:0000256" key="8">
    <source>
        <dbReference type="ARBA" id="ARBA00024992"/>
    </source>
</evidence>
<evidence type="ECO:0000256" key="10">
    <source>
        <dbReference type="ARBA" id="ARBA00048873"/>
    </source>
</evidence>
<keyword evidence="14" id="KW-1185">Reference proteome</keyword>
<dbReference type="HAMAP" id="MF_00008">
    <property type="entry name" value="Thymidy_synth_bact"/>
    <property type="match status" value="1"/>
</dbReference>
<comment type="catalytic activity">
    <reaction evidence="9">
        <text>dUMP + (6R)-5,10-methylene-5,6,7,8-tetrahydrofolate = 7,8-dihydrofolate + dTMP</text>
        <dbReference type="Rhea" id="RHEA:12104"/>
        <dbReference type="ChEBI" id="CHEBI:15636"/>
        <dbReference type="ChEBI" id="CHEBI:57451"/>
        <dbReference type="ChEBI" id="CHEBI:63528"/>
        <dbReference type="ChEBI" id="CHEBI:246422"/>
        <dbReference type="EC" id="2.1.1.45"/>
    </reaction>
</comment>
<proteinExistence type="inferred from homology"/>
<evidence type="ECO:0000256" key="9">
    <source>
        <dbReference type="ARBA" id="ARBA00047344"/>
    </source>
</evidence>
<comment type="catalytic activity">
    <reaction evidence="10">
        <text>(6S)-5,6,7,8-tetrahydrofolate + NADP(+) = 7,8-dihydrofolate + NADPH + H(+)</text>
        <dbReference type="Rhea" id="RHEA:15009"/>
        <dbReference type="ChEBI" id="CHEBI:15378"/>
        <dbReference type="ChEBI" id="CHEBI:57451"/>
        <dbReference type="ChEBI" id="CHEBI:57453"/>
        <dbReference type="ChEBI" id="CHEBI:57783"/>
        <dbReference type="ChEBI" id="CHEBI:58349"/>
        <dbReference type="EC" id="1.5.1.3"/>
    </reaction>
</comment>
<keyword evidence="7" id="KW-0511">Multifunctional enzyme</keyword>
<gene>
    <name evidence="13" type="ORF">VaNZ11_013061</name>
</gene>
<dbReference type="EC" id="2.1.1.45" evidence="3"/>
<feature type="domain" description="DHFR" evidence="12">
    <location>
        <begin position="152"/>
        <end position="368"/>
    </location>
</feature>
<comment type="similarity">
    <text evidence="1">In the C-terminal section; belongs to the thymidylate synthase family.</text>
</comment>
<comment type="similarity">
    <text evidence="2">In the N-terminal section; belongs to the dihydrofolate reductase family.</text>
</comment>
<dbReference type="SUPFAM" id="SSF53597">
    <property type="entry name" value="Dihydrofolate reductase-like"/>
    <property type="match status" value="1"/>
</dbReference>
<dbReference type="PROSITE" id="PS00091">
    <property type="entry name" value="THYMIDYLATE_SYNTHASE"/>
    <property type="match status" value="1"/>
</dbReference>
<dbReference type="Gene3D" id="3.30.572.10">
    <property type="entry name" value="Thymidylate synthase/dCMP hydroxymethylase domain"/>
    <property type="match status" value="1"/>
</dbReference>
<dbReference type="EMBL" id="BSDZ01000080">
    <property type="protein sequence ID" value="GLI68591.1"/>
    <property type="molecule type" value="Genomic_DNA"/>
</dbReference>
<comment type="caution">
    <text evidence="13">The sequence shown here is derived from an EMBL/GenBank/DDBJ whole genome shotgun (WGS) entry which is preliminary data.</text>
</comment>
<evidence type="ECO:0000256" key="5">
    <source>
        <dbReference type="ARBA" id="ARBA00022679"/>
    </source>
</evidence>
<dbReference type="NCBIfam" id="TIGR03284">
    <property type="entry name" value="thym_sym"/>
    <property type="match status" value="1"/>
</dbReference>
<evidence type="ECO:0000256" key="2">
    <source>
        <dbReference type="ARBA" id="ARBA00010176"/>
    </source>
</evidence>
<dbReference type="PANTHER" id="PTHR11548:SF2">
    <property type="entry name" value="THYMIDYLATE SYNTHASE"/>
    <property type="match status" value="1"/>
</dbReference>
<accession>A0ABQ5SG63</accession>
<evidence type="ECO:0000256" key="4">
    <source>
        <dbReference type="ARBA" id="ARBA00022603"/>
    </source>
</evidence>
<dbReference type="CDD" id="cd00209">
    <property type="entry name" value="DHFR"/>
    <property type="match status" value="1"/>
</dbReference>
<dbReference type="Proteomes" id="UP001165090">
    <property type="component" value="Unassembled WGS sequence"/>
</dbReference>
<keyword evidence="6" id="KW-0545">Nucleotide biosynthesis</keyword>
<dbReference type="PANTHER" id="PTHR11548">
    <property type="entry name" value="THYMIDYLATE SYNTHASE 1"/>
    <property type="match status" value="1"/>
</dbReference>
<dbReference type="InterPro" id="IPR024072">
    <property type="entry name" value="DHFR-like_dom_sf"/>
</dbReference>
<evidence type="ECO:0000256" key="7">
    <source>
        <dbReference type="ARBA" id="ARBA00023268"/>
    </source>
</evidence>
<name>A0ABQ5SG63_9CHLO</name>
<reference evidence="13 14" key="1">
    <citation type="journal article" date="2023" name="IScience">
        <title>Expanded male sex-determining region conserved during the evolution of homothallism in the green alga Volvox.</title>
        <authorList>
            <person name="Yamamoto K."/>
            <person name="Matsuzaki R."/>
            <person name="Mahakham W."/>
            <person name="Heman W."/>
            <person name="Sekimoto H."/>
            <person name="Kawachi M."/>
            <person name="Minakuchi Y."/>
            <person name="Toyoda A."/>
            <person name="Nozaki H."/>
        </authorList>
    </citation>
    <scope>NUCLEOTIDE SEQUENCE [LARGE SCALE GENOMIC DNA]</scope>
    <source>
        <strain evidence="13 14">NIES-4468</strain>
    </source>
</reference>
<evidence type="ECO:0000256" key="6">
    <source>
        <dbReference type="ARBA" id="ARBA00022727"/>
    </source>
</evidence>
<evidence type="ECO:0000256" key="1">
    <source>
        <dbReference type="ARBA" id="ARBA00006900"/>
    </source>
</evidence>
<dbReference type="InterPro" id="IPR020940">
    <property type="entry name" value="Thymidylate_synthase_AS"/>
</dbReference>
<dbReference type="InterPro" id="IPR001796">
    <property type="entry name" value="DHFR_dom"/>
</dbReference>
<dbReference type="CDD" id="cd00351">
    <property type="entry name" value="TS_Pyrimidine_HMase"/>
    <property type="match status" value="1"/>
</dbReference>
<dbReference type="Pfam" id="PF00186">
    <property type="entry name" value="DHFR_1"/>
    <property type="match status" value="2"/>
</dbReference>
<dbReference type="SUPFAM" id="SSF55831">
    <property type="entry name" value="Thymidylate synthase/dCMP hydroxymethylase"/>
    <property type="match status" value="1"/>
</dbReference>
<sequence length="670" mass="74905">MDAWHDRASTLRSKIARHSNSRFPANATRIEIAAVLTITGTMKNLARQTVARLLSQGALELSRHTKILSRYSPVHSCKLHSQARASRSLSAAYARRKHSVLLQFSTQCEKLPRALISRLSTVVSNYATSSDFDSEDSCTQPGNTVPMADGKGLQLVIAATPNLGIGNDGILPGWSLPGDMAYFRELTTRTRDSSRRNVVIMGRKTWESIPTKFRPLKGRLNIVLSRAFSVEDNNVSAADENSSAVSNRHAATGNDKVQGDVYETALCFGAKLHSDVLGCGSLEAALALMDHEKLKSEVADVFIIGGGQIYAEALRHPNCTAVHLTQVEKEYECDTFLPPLDPAVFGVWSASEPIVENDTRYSFVCYTRRGLSTPPELPPSMASRHDEMQYLDLVRELVTSGTFRPDRTGTGTYSRFGRTARYNLRHTFPLLTSKRVFWKGVAEELLWFISGSTNANLLRDKNIHIWDGNSTREFLDGRGLHHREVGDLGPVYGFQWRHFGAAYKDMHADYTGQGVDQLRSIIEQIRKDPNDRRMIMSAWNPAVLHEMALPPCHMFCQFYVADGELSCLMYQRSCDVGLGVPFNIASYALLTRLVAQVTGLRAGELVHVMGDTHVYANHVEPLKEQLKNAPRHFPCLWINPAKTDIDSFLFEDFELIDYNPHQTIKMKMAV</sequence>
<dbReference type="PROSITE" id="PS51330">
    <property type="entry name" value="DHFR_2"/>
    <property type="match status" value="1"/>
</dbReference>
<dbReference type="InterPro" id="IPR000398">
    <property type="entry name" value="Thymidylate_synthase"/>
</dbReference>
<evidence type="ECO:0000259" key="12">
    <source>
        <dbReference type="PROSITE" id="PS51330"/>
    </source>
</evidence>
<dbReference type="InterPro" id="IPR045097">
    <property type="entry name" value="Thymidate_synth/dCMP_Mease"/>
</dbReference>
<dbReference type="Pfam" id="PF00303">
    <property type="entry name" value="Thymidylat_synt"/>
    <property type="match status" value="1"/>
</dbReference>
<evidence type="ECO:0000313" key="13">
    <source>
        <dbReference type="EMBL" id="GLI68591.1"/>
    </source>
</evidence>
<dbReference type="InterPro" id="IPR023451">
    <property type="entry name" value="Thymidate_synth/dCMP_Mease_dom"/>
</dbReference>
<feature type="active site" evidence="11">
    <location>
        <position position="552"/>
    </location>
</feature>
<dbReference type="InterPro" id="IPR036926">
    <property type="entry name" value="Thymidate_synth/dCMP_Mease_sf"/>
</dbReference>
<protein>
    <recommendedName>
        <fullName evidence="3">thymidylate synthase</fullName>
        <ecNumber evidence="3">2.1.1.45</ecNumber>
    </recommendedName>
</protein>
<comment type="function">
    <text evidence="8">Bifunctional enzyme. Involved in de novo dTMP biosynthesis. Key enzyme in folate metabolism. Can play two different roles depending on the source of dihydrofolate: de novo synthesis of tetrahydrofolate or recycling of the dihydrofolate released as one of the end products of the TS catalyzed reaction. Catalyzes an essential reaction for de novo glycine and purine synthesis, DNA precursor synthesis, and for the conversion of dUMP to dTMP.</text>
</comment>
<dbReference type="NCBIfam" id="NF002497">
    <property type="entry name" value="PRK01827.1-3"/>
    <property type="match status" value="1"/>
</dbReference>
<dbReference type="PRINTS" id="PR00108">
    <property type="entry name" value="THYMDSNTHASE"/>
</dbReference>
<keyword evidence="5" id="KW-0808">Transferase</keyword>
<evidence type="ECO:0000313" key="14">
    <source>
        <dbReference type="Proteomes" id="UP001165090"/>
    </source>
</evidence>